<proteinExistence type="predicted"/>
<evidence type="ECO:0000259" key="4">
    <source>
        <dbReference type="Pfam" id="PF13377"/>
    </source>
</evidence>
<dbReference type="InterPro" id="IPR036388">
    <property type="entry name" value="WH-like_DNA-bd_sf"/>
</dbReference>
<dbReference type="RefSeq" id="WP_211629434.1">
    <property type="nucleotide sequence ID" value="NZ_CP073100.1"/>
</dbReference>
<keyword evidence="1" id="KW-0805">Transcription regulation</keyword>
<dbReference type="InterPro" id="IPR028082">
    <property type="entry name" value="Peripla_BP_I"/>
</dbReference>
<reference evidence="5" key="1">
    <citation type="submission" date="2021-04" db="EMBL/GenBank/DDBJ databases">
        <title>Luteolibacter sp. 32A isolated from the skin of an Anderson's salamander (Ambystoma andersonii).</title>
        <authorList>
            <person name="Spergser J."/>
            <person name="Busse H.-J."/>
        </authorList>
    </citation>
    <scope>NUCLEOTIDE SEQUENCE</scope>
    <source>
        <strain evidence="5">32A</strain>
    </source>
</reference>
<feature type="domain" description="Transcriptional regulator LacI/GalR-like sensor" evidence="4">
    <location>
        <begin position="193"/>
        <end position="317"/>
    </location>
</feature>
<keyword evidence="6" id="KW-1185">Reference proteome</keyword>
<sequence>MNPLERKTLSVRLADEIERSIRNGEWTGLLPGHRALMKTYSVSAKTCIAAIDQLETRKIISAGEQGKRRRILIKGNAATRKLETLLMIDDMTAPSGGHSIVLHAYRSAWEESGGRVINLRFDFPRYRHPERLLRETVERYRADAILLQVATQPWIQAAIALRPTYLDGGAKVYEEATSVSYSMGAETRRVATMLHAMGHRRIAAPQELLAKTFEQSIRRNLGEVLGLSPTSAQIAALCPIFPESVPAAWNGYWKKLFASVRPTAVILNKDLHVHSLLGFCSRHGIAIPRDLSIVCLESTDSLAWCDPSPTRMRFPAEIAIGVFRKWIRGGCRNLGWKTVELEYVEGATIAPPR</sequence>
<dbReference type="SUPFAM" id="SSF46785">
    <property type="entry name" value="Winged helix' DNA-binding domain"/>
    <property type="match status" value="1"/>
</dbReference>
<organism evidence="5 6">
    <name type="scientific">Luteolibacter ambystomatis</name>
    <dbReference type="NCBI Taxonomy" id="2824561"/>
    <lineage>
        <taxon>Bacteria</taxon>
        <taxon>Pseudomonadati</taxon>
        <taxon>Verrucomicrobiota</taxon>
        <taxon>Verrucomicrobiia</taxon>
        <taxon>Verrucomicrobiales</taxon>
        <taxon>Verrucomicrobiaceae</taxon>
        <taxon>Luteolibacter</taxon>
    </lineage>
</organism>
<evidence type="ECO:0000256" key="3">
    <source>
        <dbReference type="ARBA" id="ARBA00023163"/>
    </source>
</evidence>
<gene>
    <name evidence="5" type="ORF">KBB96_10870</name>
</gene>
<dbReference type="KEGG" id="lamb:KBB96_10870"/>
<dbReference type="InterPro" id="IPR036390">
    <property type="entry name" value="WH_DNA-bd_sf"/>
</dbReference>
<keyword evidence="3" id="KW-0804">Transcription</keyword>
<dbReference type="EMBL" id="CP073100">
    <property type="protein sequence ID" value="QUE49373.1"/>
    <property type="molecule type" value="Genomic_DNA"/>
</dbReference>
<keyword evidence="2 5" id="KW-0238">DNA-binding</keyword>
<protein>
    <submittedName>
        <fullName evidence="5">LacI family DNA-binding transcriptional regulator</fullName>
    </submittedName>
</protein>
<dbReference type="Pfam" id="PF13377">
    <property type="entry name" value="Peripla_BP_3"/>
    <property type="match status" value="1"/>
</dbReference>
<evidence type="ECO:0000256" key="1">
    <source>
        <dbReference type="ARBA" id="ARBA00023015"/>
    </source>
</evidence>
<evidence type="ECO:0000313" key="6">
    <source>
        <dbReference type="Proteomes" id="UP000676169"/>
    </source>
</evidence>
<dbReference type="AlphaFoldDB" id="A0A975G5W9"/>
<dbReference type="InterPro" id="IPR046335">
    <property type="entry name" value="LacI/GalR-like_sensor"/>
</dbReference>
<accession>A0A975G5W9</accession>
<evidence type="ECO:0000256" key="2">
    <source>
        <dbReference type="ARBA" id="ARBA00023125"/>
    </source>
</evidence>
<dbReference type="Gene3D" id="1.10.10.10">
    <property type="entry name" value="Winged helix-like DNA-binding domain superfamily/Winged helix DNA-binding domain"/>
    <property type="match status" value="1"/>
</dbReference>
<dbReference type="GO" id="GO:0003677">
    <property type="term" value="F:DNA binding"/>
    <property type="evidence" value="ECO:0007669"/>
    <property type="project" value="UniProtKB-KW"/>
</dbReference>
<dbReference type="Gene3D" id="3.40.50.2300">
    <property type="match status" value="2"/>
</dbReference>
<dbReference type="SUPFAM" id="SSF53822">
    <property type="entry name" value="Periplasmic binding protein-like I"/>
    <property type="match status" value="1"/>
</dbReference>
<evidence type="ECO:0000313" key="5">
    <source>
        <dbReference type="EMBL" id="QUE49373.1"/>
    </source>
</evidence>
<dbReference type="Proteomes" id="UP000676169">
    <property type="component" value="Chromosome"/>
</dbReference>
<name>A0A975G5W9_9BACT</name>